<reference evidence="2 3" key="1">
    <citation type="submission" date="2019-06" db="EMBL/GenBank/DDBJ databases">
        <title>Taxogenomics and systematics of the genus Pantoea.</title>
        <authorList>
            <person name="Tambong J.T."/>
        </authorList>
    </citation>
    <scope>NUCLEOTIDE SEQUENCE [LARGE SCALE GENOMIC DNA]</scope>
    <source>
        <strain evidence="2 3">LMG 24200</strain>
    </source>
</reference>
<dbReference type="GO" id="GO:0016491">
    <property type="term" value="F:oxidoreductase activity"/>
    <property type="evidence" value="ECO:0007669"/>
    <property type="project" value="InterPro"/>
</dbReference>
<dbReference type="CDD" id="cd08271">
    <property type="entry name" value="MDR5"/>
    <property type="match status" value="1"/>
</dbReference>
<dbReference type="InterPro" id="IPR020843">
    <property type="entry name" value="ER"/>
</dbReference>
<proteinExistence type="predicted"/>
<evidence type="ECO:0000259" key="1">
    <source>
        <dbReference type="SMART" id="SM00829"/>
    </source>
</evidence>
<sequence length="329" mass="35577">MYKTDAWTWHRNPSPLQLSKEEKSLAPGDDDVLVENRAVGLNPVDWKLMEGLSPAWQAGQIPGVDGMGIIVATGKNVAHLRKGSRVMYHTDLRYHGSFARHTLVKANAVIAVPDNISDATAASLPCPGLTAWQAIKKLPDIAGQTVLVNGAGGYVGNLITQLLINHAAHVYVTASERHHKKLSARGVIQAFDYKASGWKEDFRRMLGEKAVHAVFDTVNQQSAISLAGLLGYYGHLVCVQDRIETAPLPAFTTSISLHEIALASIHAYGTAQDLSQLRLAGETLLKQVGNGELQLAAPETVTFDDIPAALEKLKRNNDGTKYVALIAPQ</sequence>
<dbReference type="OrthoDB" id="9771084at2"/>
<feature type="domain" description="Enoyl reductase (ER)" evidence="1">
    <location>
        <begin position="11"/>
        <end position="324"/>
    </location>
</feature>
<dbReference type="EMBL" id="VHJA01000055">
    <property type="protein sequence ID" value="TPV41502.1"/>
    <property type="molecule type" value="Genomic_DNA"/>
</dbReference>
<dbReference type="PANTHER" id="PTHR43482:SF1">
    <property type="entry name" value="PROTEIN AST1-RELATED"/>
    <property type="match status" value="1"/>
</dbReference>
<dbReference type="SUPFAM" id="SSF51735">
    <property type="entry name" value="NAD(P)-binding Rossmann-fold domains"/>
    <property type="match status" value="1"/>
</dbReference>
<dbReference type="Gene3D" id="3.40.50.720">
    <property type="entry name" value="NAD(P)-binding Rossmann-like Domain"/>
    <property type="match status" value="1"/>
</dbReference>
<dbReference type="Gene3D" id="3.90.180.10">
    <property type="entry name" value="Medium-chain alcohol dehydrogenases, catalytic domain"/>
    <property type="match status" value="1"/>
</dbReference>
<dbReference type="InterPro" id="IPR013154">
    <property type="entry name" value="ADH-like_N"/>
</dbReference>
<dbReference type="PANTHER" id="PTHR43482">
    <property type="entry name" value="PROTEIN AST1-RELATED"/>
    <property type="match status" value="1"/>
</dbReference>
<gene>
    <name evidence="2" type="ORF">FJW01_10320</name>
</gene>
<dbReference type="Pfam" id="PF08240">
    <property type="entry name" value="ADH_N"/>
    <property type="match status" value="1"/>
</dbReference>
<evidence type="ECO:0000313" key="3">
    <source>
        <dbReference type="Proteomes" id="UP000317747"/>
    </source>
</evidence>
<dbReference type="SMART" id="SM00829">
    <property type="entry name" value="PKS_ER"/>
    <property type="match status" value="1"/>
</dbReference>
<name>A0A506Q6S3_9GAMM</name>
<dbReference type="RefSeq" id="WP_128086678.1">
    <property type="nucleotide sequence ID" value="NZ_CP071407.1"/>
</dbReference>
<dbReference type="InterPro" id="IPR052585">
    <property type="entry name" value="Lipid_raft_assoc_Zn_ADH"/>
</dbReference>
<accession>A0A506Q6S3</accession>
<dbReference type="InterPro" id="IPR011032">
    <property type="entry name" value="GroES-like_sf"/>
</dbReference>
<organism evidence="2 3">
    <name type="scientific">Pantoea deleyi</name>
    <dbReference type="NCBI Taxonomy" id="470932"/>
    <lineage>
        <taxon>Bacteria</taxon>
        <taxon>Pseudomonadati</taxon>
        <taxon>Pseudomonadota</taxon>
        <taxon>Gammaproteobacteria</taxon>
        <taxon>Enterobacterales</taxon>
        <taxon>Erwiniaceae</taxon>
        <taxon>Pantoea</taxon>
    </lineage>
</organism>
<comment type="caution">
    <text evidence="2">The sequence shown here is derived from an EMBL/GenBank/DDBJ whole genome shotgun (WGS) entry which is preliminary data.</text>
</comment>
<protein>
    <submittedName>
        <fullName evidence="2">Zinc-binding dehydrogenase</fullName>
    </submittedName>
</protein>
<keyword evidence="3" id="KW-1185">Reference proteome</keyword>
<dbReference type="SUPFAM" id="SSF50129">
    <property type="entry name" value="GroES-like"/>
    <property type="match status" value="1"/>
</dbReference>
<evidence type="ECO:0000313" key="2">
    <source>
        <dbReference type="EMBL" id="TPV41502.1"/>
    </source>
</evidence>
<dbReference type="AlphaFoldDB" id="A0A506Q6S3"/>
<dbReference type="Proteomes" id="UP000317747">
    <property type="component" value="Unassembled WGS sequence"/>
</dbReference>
<dbReference type="InterPro" id="IPR036291">
    <property type="entry name" value="NAD(P)-bd_dom_sf"/>
</dbReference>